<feature type="compositionally biased region" description="Basic and acidic residues" evidence="4">
    <location>
        <begin position="738"/>
        <end position="749"/>
    </location>
</feature>
<evidence type="ECO:0000313" key="7">
    <source>
        <dbReference type="Proteomes" id="UP000694620"/>
    </source>
</evidence>
<name>A0A8C4SC76_ERPCA</name>
<evidence type="ECO:0000259" key="5">
    <source>
        <dbReference type="Pfam" id="PF07894"/>
    </source>
</evidence>
<keyword evidence="7" id="KW-1185">Reference proteome</keyword>
<dbReference type="GO" id="GO:0007165">
    <property type="term" value="P:signal transduction"/>
    <property type="evidence" value="ECO:0007669"/>
    <property type="project" value="TreeGrafter"/>
</dbReference>
<feature type="compositionally biased region" description="Polar residues" evidence="4">
    <location>
        <begin position="329"/>
        <end position="340"/>
    </location>
</feature>
<dbReference type="OrthoDB" id="6103632at2759"/>
<feature type="region of interest" description="Disordered" evidence="4">
    <location>
        <begin position="329"/>
        <end position="363"/>
    </location>
</feature>
<protein>
    <submittedName>
        <fullName evidence="6">Family with sequence similarity 83 member G</fullName>
    </submittedName>
</protein>
<reference evidence="6" key="2">
    <citation type="submission" date="2025-08" db="UniProtKB">
        <authorList>
            <consortium name="Ensembl"/>
        </authorList>
    </citation>
    <scope>IDENTIFICATION</scope>
</reference>
<reference evidence="6" key="3">
    <citation type="submission" date="2025-09" db="UniProtKB">
        <authorList>
            <consortium name="Ensembl"/>
        </authorList>
    </citation>
    <scope>IDENTIFICATION</scope>
</reference>
<comment type="similarity">
    <text evidence="2">Belongs to the FAM83 family.</text>
</comment>
<dbReference type="Pfam" id="PF07894">
    <property type="entry name" value="SACK1"/>
    <property type="match status" value="1"/>
</dbReference>
<dbReference type="GeneTree" id="ENSGT00940000157932"/>
<feature type="domain" description="Scaffolding anchor of CK1" evidence="5">
    <location>
        <begin position="17"/>
        <end position="282"/>
    </location>
</feature>
<accession>A0A8C4SC76</accession>
<sequence>MAFSQVQCLDDNHVNVRFSEGKPEFFYSEEQRLALEALLQDGPQAFRDEVQKLKIRDFLSEPELQQIAGFVEKYRPGGEERGSEEGDQDSLEYWPDKSDVSIPELDLGWPDISSYRGVTRANVYTQPPMEGQAHIKEVVRKMIGQAQKVISVVMDIFTDVDIFKDLLDAGFKRKVPVYIIIEETSVPHFLQMCERAGMHTGHMKNLRVRATRGCEFHTHSSLRVHGLLSQKFMFVDGDRAVSGSYSFTWTAARMDRNLITVLTGQAVDIFDKQFRDLYLTSKSVNLQHISLEKEPEPEMAPQVPMPALPSAEVVRKMINPKYALVRTSNMETGSGGASSEKTSEPIKDNSTRGNKAKVKAPEPKEEPAIIHPGLLDLERANMIDYLPTWPDPEPPSDVIGFINIRDVNKPIQAHLMRSQLFETSQAIRFKKPIKVQEKSESQDPNPKGGMASHSTKEEEESQKKVSQVAEQKPNLSAPPVPKPRTVQLIFSDQKTDSPEVMKLVVESEKNRSTEGTQFQKTPIGFNRTYSPGEELSIQAHDGGRGFSPHGVSSISSTSEEYFECEDLESAKQGNLPNGLPDADARLKQSSAGPEQREMQLEQRGLHRDQRKTKHLHHLITSYPFNTAQPEWEQQKLTRGPVKVVIAKPGSYHRPSKAMAPVIGGHRYWHSKGFASGKPGFGPPMSPNRSTSGYNLADGLLQKTDSSRTPFGISYNKLSQIKLLKGKVPSHGGTMQRKTRLESPRSKDVV</sequence>
<dbReference type="InterPro" id="IPR050944">
    <property type="entry name" value="FAM83"/>
</dbReference>
<feature type="compositionally biased region" description="Basic and acidic residues" evidence="4">
    <location>
        <begin position="341"/>
        <end position="350"/>
    </location>
</feature>
<evidence type="ECO:0000256" key="3">
    <source>
        <dbReference type="ARBA" id="ARBA00022490"/>
    </source>
</evidence>
<dbReference type="Proteomes" id="UP000694620">
    <property type="component" value="Chromosome 11"/>
</dbReference>
<dbReference type="Ensembl" id="ENSECRT00000014799.1">
    <property type="protein sequence ID" value="ENSECRP00000014543.1"/>
    <property type="gene ID" value="ENSECRG00000009708.1"/>
</dbReference>
<dbReference type="SUPFAM" id="SSF56024">
    <property type="entry name" value="Phospholipase D/nuclease"/>
    <property type="match status" value="1"/>
</dbReference>
<evidence type="ECO:0000313" key="6">
    <source>
        <dbReference type="Ensembl" id="ENSECRP00000014543.1"/>
    </source>
</evidence>
<dbReference type="FunFam" id="3.30.870.10:FF:000004">
    <property type="entry name" value="protein FAM83H isoform X2"/>
    <property type="match status" value="1"/>
</dbReference>
<proteinExistence type="inferred from homology"/>
<dbReference type="InterPro" id="IPR012461">
    <property type="entry name" value="SACK1"/>
</dbReference>
<evidence type="ECO:0000256" key="2">
    <source>
        <dbReference type="ARBA" id="ARBA00006937"/>
    </source>
</evidence>
<dbReference type="GO" id="GO:0005737">
    <property type="term" value="C:cytoplasm"/>
    <property type="evidence" value="ECO:0007669"/>
    <property type="project" value="UniProtKB-SubCell"/>
</dbReference>
<keyword evidence="3" id="KW-0963">Cytoplasm</keyword>
<dbReference type="PANTHER" id="PTHR16181">
    <property type="entry name" value="PROTEIN FAM83A-RELATED"/>
    <property type="match status" value="1"/>
</dbReference>
<dbReference type="AlphaFoldDB" id="A0A8C4SC76"/>
<reference evidence="6" key="1">
    <citation type="submission" date="2021-06" db="EMBL/GenBank/DDBJ databases">
        <authorList>
            <consortium name="Wellcome Sanger Institute Data Sharing"/>
        </authorList>
    </citation>
    <scope>NUCLEOTIDE SEQUENCE [LARGE SCALE GENOMIC DNA]</scope>
</reference>
<evidence type="ECO:0000256" key="1">
    <source>
        <dbReference type="ARBA" id="ARBA00004496"/>
    </source>
</evidence>
<gene>
    <name evidence="6" type="primary">FAM83G</name>
    <name evidence="6" type="synonym">fam83gb</name>
</gene>
<organism evidence="6 7">
    <name type="scientific">Erpetoichthys calabaricus</name>
    <name type="common">Rope fish</name>
    <name type="synonym">Calamoichthys calabaricus</name>
    <dbReference type="NCBI Taxonomy" id="27687"/>
    <lineage>
        <taxon>Eukaryota</taxon>
        <taxon>Metazoa</taxon>
        <taxon>Chordata</taxon>
        <taxon>Craniata</taxon>
        <taxon>Vertebrata</taxon>
        <taxon>Euteleostomi</taxon>
        <taxon>Actinopterygii</taxon>
        <taxon>Polypteriformes</taxon>
        <taxon>Polypteridae</taxon>
        <taxon>Erpetoichthys</taxon>
    </lineage>
</organism>
<feature type="region of interest" description="Disordered" evidence="4">
    <location>
        <begin position="725"/>
        <end position="749"/>
    </location>
</feature>
<feature type="region of interest" description="Disordered" evidence="4">
    <location>
        <begin position="434"/>
        <end position="484"/>
    </location>
</feature>
<evidence type="ECO:0000256" key="4">
    <source>
        <dbReference type="SAM" id="MobiDB-lite"/>
    </source>
</evidence>
<dbReference type="PANTHER" id="PTHR16181:SF29">
    <property type="entry name" value="PROTEIN FAM83A-RELATED"/>
    <property type="match status" value="1"/>
</dbReference>
<dbReference type="Gene3D" id="3.30.870.10">
    <property type="entry name" value="Endonuclease Chain A"/>
    <property type="match status" value="1"/>
</dbReference>
<comment type="subcellular location">
    <subcellularLocation>
        <location evidence="1">Cytoplasm</location>
    </subcellularLocation>
</comment>
<dbReference type="GO" id="GO:0019901">
    <property type="term" value="F:protein kinase binding"/>
    <property type="evidence" value="ECO:0007669"/>
    <property type="project" value="TreeGrafter"/>
</dbReference>